<organism evidence="1 2">
    <name type="scientific">Paxillus rubicundulus Ve08.2h10</name>
    <dbReference type="NCBI Taxonomy" id="930991"/>
    <lineage>
        <taxon>Eukaryota</taxon>
        <taxon>Fungi</taxon>
        <taxon>Dikarya</taxon>
        <taxon>Basidiomycota</taxon>
        <taxon>Agaricomycotina</taxon>
        <taxon>Agaricomycetes</taxon>
        <taxon>Agaricomycetidae</taxon>
        <taxon>Boletales</taxon>
        <taxon>Paxilineae</taxon>
        <taxon>Paxillaceae</taxon>
        <taxon>Paxillus</taxon>
    </lineage>
</organism>
<evidence type="ECO:0000313" key="2">
    <source>
        <dbReference type="Proteomes" id="UP000054538"/>
    </source>
</evidence>
<dbReference type="AlphaFoldDB" id="A0A0D0C8K7"/>
<accession>A0A0D0C8K7</accession>
<protein>
    <submittedName>
        <fullName evidence="1">Uncharacterized protein</fullName>
    </submittedName>
</protein>
<dbReference type="Proteomes" id="UP000054538">
    <property type="component" value="Unassembled WGS sequence"/>
</dbReference>
<reference evidence="2" key="2">
    <citation type="submission" date="2015-01" db="EMBL/GenBank/DDBJ databases">
        <title>Evolutionary Origins and Diversification of the Mycorrhizal Mutualists.</title>
        <authorList>
            <consortium name="DOE Joint Genome Institute"/>
            <consortium name="Mycorrhizal Genomics Consortium"/>
            <person name="Kohler A."/>
            <person name="Kuo A."/>
            <person name="Nagy L.G."/>
            <person name="Floudas D."/>
            <person name="Copeland A."/>
            <person name="Barry K.W."/>
            <person name="Cichocki N."/>
            <person name="Veneault-Fourrey C."/>
            <person name="LaButti K."/>
            <person name="Lindquist E.A."/>
            <person name="Lipzen A."/>
            <person name="Lundell T."/>
            <person name="Morin E."/>
            <person name="Murat C."/>
            <person name="Riley R."/>
            <person name="Ohm R."/>
            <person name="Sun H."/>
            <person name="Tunlid A."/>
            <person name="Henrissat B."/>
            <person name="Grigoriev I.V."/>
            <person name="Hibbett D.S."/>
            <person name="Martin F."/>
        </authorList>
    </citation>
    <scope>NUCLEOTIDE SEQUENCE [LARGE SCALE GENOMIC DNA]</scope>
    <source>
        <strain evidence="2">Ve08.2h10</strain>
    </source>
</reference>
<dbReference type="InParanoid" id="A0A0D0C8K7"/>
<name>A0A0D0C8K7_9AGAM</name>
<reference evidence="1 2" key="1">
    <citation type="submission" date="2014-04" db="EMBL/GenBank/DDBJ databases">
        <authorList>
            <consortium name="DOE Joint Genome Institute"/>
            <person name="Kuo A."/>
            <person name="Kohler A."/>
            <person name="Jargeat P."/>
            <person name="Nagy L.G."/>
            <person name="Floudas D."/>
            <person name="Copeland A."/>
            <person name="Barry K.W."/>
            <person name="Cichocki N."/>
            <person name="Veneault-Fourrey C."/>
            <person name="LaButti K."/>
            <person name="Lindquist E.A."/>
            <person name="Lipzen A."/>
            <person name="Lundell T."/>
            <person name="Morin E."/>
            <person name="Murat C."/>
            <person name="Sun H."/>
            <person name="Tunlid A."/>
            <person name="Henrissat B."/>
            <person name="Grigoriev I.V."/>
            <person name="Hibbett D.S."/>
            <person name="Martin F."/>
            <person name="Nordberg H.P."/>
            <person name="Cantor M.N."/>
            <person name="Hua S.X."/>
        </authorList>
    </citation>
    <scope>NUCLEOTIDE SEQUENCE [LARGE SCALE GENOMIC DNA]</scope>
    <source>
        <strain evidence="1 2">Ve08.2h10</strain>
    </source>
</reference>
<dbReference type="HOGENOM" id="CLU_061607_0_0_1"/>
<dbReference type="OrthoDB" id="3267810at2759"/>
<sequence>MTPLAPTLIAQESLQKHISKVIEKLSATQLTGLIASKPLPSSLMMPSAIMDTIDVLTISPDISVIKPKARNEALLMGALQEAKECCQSYKQHVITLQVQAVLNKAYCNKLCFQLTFEEEKKSNPGAPDKLVINGLPRLLSDDKFYERVVEFTRWQKEAVAKKETRKIAQERLKAGNEEWKKGKAKQKVEDSR</sequence>
<evidence type="ECO:0000313" key="1">
    <source>
        <dbReference type="EMBL" id="KIK79262.1"/>
    </source>
</evidence>
<gene>
    <name evidence="1" type="ORF">PAXRUDRAFT_161737</name>
</gene>
<keyword evidence="2" id="KW-1185">Reference proteome</keyword>
<dbReference type="EMBL" id="KN826329">
    <property type="protein sequence ID" value="KIK79262.1"/>
    <property type="molecule type" value="Genomic_DNA"/>
</dbReference>
<proteinExistence type="predicted"/>